<organism evidence="10 11">
    <name type="scientific">Tanacetum coccineum</name>
    <dbReference type="NCBI Taxonomy" id="301880"/>
    <lineage>
        <taxon>Eukaryota</taxon>
        <taxon>Viridiplantae</taxon>
        <taxon>Streptophyta</taxon>
        <taxon>Embryophyta</taxon>
        <taxon>Tracheophyta</taxon>
        <taxon>Spermatophyta</taxon>
        <taxon>Magnoliopsida</taxon>
        <taxon>eudicotyledons</taxon>
        <taxon>Gunneridae</taxon>
        <taxon>Pentapetalae</taxon>
        <taxon>asterids</taxon>
        <taxon>campanulids</taxon>
        <taxon>Asterales</taxon>
        <taxon>Asteraceae</taxon>
        <taxon>Asteroideae</taxon>
        <taxon>Anthemideae</taxon>
        <taxon>Anthemidinae</taxon>
        <taxon>Tanacetum</taxon>
    </lineage>
</organism>
<dbReference type="EMBL" id="BQNB010015296">
    <property type="protein sequence ID" value="GJT38336.1"/>
    <property type="molecule type" value="Genomic_DNA"/>
</dbReference>
<dbReference type="InterPro" id="IPR043502">
    <property type="entry name" value="DNA/RNA_pol_sf"/>
</dbReference>
<gene>
    <name evidence="10" type="ORF">Tco_0938201</name>
</gene>
<keyword evidence="6" id="KW-0378">Hydrolase</keyword>
<dbReference type="PROSITE" id="PS00141">
    <property type="entry name" value="ASP_PROTEASE"/>
    <property type="match status" value="1"/>
</dbReference>
<dbReference type="Gene3D" id="3.30.420.10">
    <property type="entry name" value="Ribonuclease H-like superfamily/Ribonuclease H"/>
    <property type="match status" value="1"/>
</dbReference>
<keyword evidence="3" id="KW-0548">Nucleotidyltransferase</keyword>
<dbReference type="Proteomes" id="UP001151760">
    <property type="component" value="Unassembled WGS sequence"/>
</dbReference>
<dbReference type="InterPro" id="IPR021109">
    <property type="entry name" value="Peptidase_aspartic_dom_sf"/>
</dbReference>
<dbReference type="EC" id="2.7.7.49" evidence="1"/>
<evidence type="ECO:0000256" key="7">
    <source>
        <dbReference type="ARBA" id="ARBA00022918"/>
    </source>
</evidence>
<reference evidence="10" key="1">
    <citation type="journal article" date="2022" name="Int. J. Mol. Sci.">
        <title>Draft Genome of Tanacetum Coccineum: Genomic Comparison of Closely Related Tanacetum-Family Plants.</title>
        <authorList>
            <person name="Yamashiro T."/>
            <person name="Shiraishi A."/>
            <person name="Nakayama K."/>
            <person name="Satake H."/>
        </authorList>
    </citation>
    <scope>NUCLEOTIDE SEQUENCE</scope>
</reference>
<dbReference type="PANTHER" id="PTHR37984">
    <property type="entry name" value="PROTEIN CBG26694"/>
    <property type="match status" value="1"/>
</dbReference>
<evidence type="ECO:0000259" key="9">
    <source>
        <dbReference type="PROSITE" id="PS50994"/>
    </source>
</evidence>
<dbReference type="InterPro" id="IPR036397">
    <property type="entry name" value="RNaseH_sf"/>
</dbReference>
<evidence type="ECO:0000256" key="1">
    <source>
        <dbReference type="ARBA" id="ARBA00012493"/>
    </source>
</evidence>
<dbReference type="Pfam" id="PF17917">
    <property type="entry name" value="RT_RNaseH"/>
    <property type="match status" value="1"/>
</dbReference>
<evidence type="ECO:0000256" key="2">
    <source>
        <dbReference type="ARBA" id="ARBA00022679"/>
    </source>
</evidence>
<dbReference type="InterPro" id="IPR050951">
    <property type="entry name" value="Retrovirus_Pol_polyprotein"/>
</dbReference>
<dbReference type="Gene3D" id="3.10.10.10">
    <property type="entry name" value="HIV Type 1 Reverse Transcriptase, subunit A, domain 1"/>
    <property type="match status" value="1"/>
</dbReference>
<comment type="caution">
    <text evidence="10">The sequence shown here is derived from an EMBL/GenBank/DDBJ whole genome shotgun (WGS) entry which is preliminary data.</text>
</comment>
<dbReference type="CDD" id="cd01647">
    <property type="entry name" value="RT_LTR"/>
    <property type="match status" value="1"/>
</dbReference>
<name>A0ABQ5DGG6_9ASTR</name>
<keyword evidence="11" id="KW-1185">Reference proteome</keyword>
<sequence length="1437" mass="163501">MATTQKPSLKMTKMKKPQIVLRRSLEERRQLLQNHPSCRGNRMAEVVGGTTAEMAAVCCCFPCAVVDFMVLTMYKVPAGLCRNAMSRRRRRRLAVHKNNGGFEDELSMNPAVLAAAERFMSPEVDKDVVALENEMWEKFAETGFWRSPSRKEETATAAYNALGYSTFCCYPDLGVLQIGTRAKVIENQQPCLLHHLRLPTLPSTRLCQDESSGEPFEVISDGGSPQVIVLGYDWTLCGRCGDDDDGNSSRDDADDEMSLLLSYFSNLKGTEPVYHHPPTVINTTGSLDYCRLQASISLPTSGQRGIALLGALAPLHIHHLHYAFYHYNHYQGVQPNQNTQDILTQALLLLGFADYYHHPPLPHYHLLIYTPLPVDWYEVRESSTAIPTGGRGIDYGFVSALDAEERRRGIKSWVWKVGLAINHVSHYGLFFARVDILIGDKMTLQETVLIVKEEAYAYREAWAHSIGLSQTVHHELQTHREQQAEIAELRETDRRRQAQIVGTLSVMERLRRVYGRIMAPVTRRGPNTPPNNPNPNNITLESVQAMIDQALYENSTMEMVASVRRGNRRNVQYCAPLFSAGTYDMANFELKEGVGGCRFKPDQKLAPLRKAVDNKGRLLIHPEHTMVSTTTFKSRMSPRSNMGTGHFKRDCPKLKNRDGENGSAQGWVYAVGNAEKKGNVLKDSDSNVITGTFLLNNRYASILFDTGADRSFISSAFSSLIDIAQTPLENSYDVELADGKIVGVDTIMRGCTLNFLNHPFNIDLMPVELGSFDVIIGMDWLRRCHAVIVCDEKLVRIPYGNETLIFRGNESNNGRESRLTIISCSKAQEYMAKGYFPEVFPEDLPGLPPARPVEFQIDLIPGAAPVAHDRSNDLTPSTMKELSEQLQELSDKGFIRPSSSPWGAPVLFVKKKDGSFRMCNDYRELNKLTMKNCYPLPRIDDLFDQLQGSSIYSKIDLRSGYHQLRVREQDIPKTAFRTRYGITCFRLIAIRATIDLADKKEHEEHLKAILELLKKEKLYAKFSKCEFWIPKVQFLGHVIDSRGLAGYYRRFIEGFSKIAKSMTKLTQKGIKFDWGEKEENTFQLIKQKLCSAPILALPEGSEDFVVYYDASHKGLGVVLMQREKVIAYASRQLKIHEKNYTTHDLELGLVVFALKIWRHYLYGTKCTVFTDHKSLQHILDQKELNMRQRRWLELLSDYDCDIRYHPGKANVVADALSRKERIEPLRVRALVMTIGLDLPKQILKAQIEALKPENLEKEDVGGMIRKDIPMKRLDTARWERYVKAEHQRPSGLLVQLAIPEWKWDNITMDFITKLPKSSQGFNTIWVIVDRLKKSAHFLPIRKNDPLDKLIRLYLNRIVARHEIPVSIICDRDGRFTSNFWRSFQKALGTDMSMSTTYHPKTDGQSEMTIQTLEDILRACVIDFGKGWVKHLPLANFV</sequence>
<dbReference type="InterPro" id="IPR041373">
    <property type="entry name" value="RT_RNaseH"/>
</dbReference>
<feature type="region of interest" description="Disordered" evidence="8">
    <location>
        <begin position="631"/>
        <end position="652"/>
    </location>
</feature>
<keyword evidence="2" id="KW-0808">Transferase</keyword>
<feature type="domain" description="Integrase catalytic" evidence="9">
    <location>
        <begin position="1295"/>
        <end position="1437"/>
    </location>
</feature>
<dbReference type="PROSITE" id="PS50994">
    <property type="entry name" value="INTEGRASE"/>
    <property type="match status" value="1"/>
</dbReference>
<reference evidence="10" key="2">
    <citation type="submission" date="2022-01" db="EMBL/GenBank/DDBJ databases">
        <authorList>
            <person name="Yamashiro T."/>
            <person name="Shiraishi A."/>
            <person name="Satake H."/>
            <person name="Nakayama K."/>
        </authorList>
    </citation>
    <scope>NUCLEOTIDE SEQUENCE</scope>
</reference>
<dbReference type="Pfam" id="PF08284">
    <property type="entry name" value="RVP_2"/>
    <property type="match status" value="1"/>
</dbReference>
<evidence type="ECO:0000313" key="10">
    <source>
        <dbReference type="EMBL" id="GJT38336.1"/>
    </source>
</evidence>
<dbReference type="SUPFAM" id="SSF53098">
    <property type="entry name" value="Ribonuclease H-like"/>
    <property type="match status" value="1"/>
</dbReference>
<keyword evidence="4" id="KW-0540">Nuclease</keyword>
<keyword evidence="5" id="KW-0255">Endonuclease</keyword>
<dbReference type="PANTHER" id="PTHR37984:SF5">
    <property type="entry name" value="PROTEIN NYNRIN-LIKE"/>
    <property type="match status" value="1"/>
</dbReference>
<dbReference type="InterPro" id="IPR000477">
    <property type="entry name" value="RT_dom"/>
</dbReference>
<evidence type="ECO:0000256" key="5">
    <source>
        <dbReference type="ARBA" id="ARBA00022759"/>
    </source>
</evidence>
<dbReference type="Gene3D" id="3.30.70.270">
    <property type="match status" value="3"/>
</dbReference>
<dbReference type="InterPro" id="IPR043128">
    <property type="entry name" value="Rev_trsase/Diguanyl_cyclase"/>
</dbReference>
<dbReference type="InterPro" id="IPR001584">
    <property type="entry name" value="Integrase_cat-core"/>
</dbReference>
<evidence type="ECO:0000256" key="6">
    <source>
        <dbReference type="ARBA" id="ARBA00022801"/>
    </source>
</evidence>
<feature type="compositionally biased region" description="Polar residues" evidence="8">
    <location>
        <begin position="631"/>
        <end position="643"/>
    </location>
</feature>
<dbReference type="InterPro" id="IPR001969">
    <property type="entry name" value="Aspartic_peptidase_AS"/>
</dbReference>
<dbReference type="Gene3D" id="2.40.70.10">
    <property type="entry name" value="Acid Proteases"/>
    <property type="match status" value="1"/>
</dbReference>
<dbReference type="SUPFAM" id="SSF56672">
    <property type="entry name" value="DNA/RNA polymerases"/>
    <property type="match status" value="1"/>
</dbReference>
<dbReference type="SUPFAM" id="SSF50630">
    <property type="entry name" value="Acid proteases"/>
    <property type="match status" value="1"/>
</dbReference>
<keyword evidence="7 10" id="KW-0695">RNA-directed DNA polymerase</keyword>
<evidence type="ECO:0000313" key="11">
    <source>
        <dbReference type="Proteomes" id="UP001151760"/>
    </source>
</evidence>
<dbReference type="CDD" id="cd09274">
    <property type="entry name" value="RNase_HI_RT_Ty3"/>
    <property type="match status" value="1"/>
</dbReference>
<dbReference type="CDD" id="cd00303">
    <property type="entry name" value="retropepsin_like"/>
    <property type="match status" value="1"/>
</dbReference>
<evidence type="ECO:0000256" key="4">
    <source>
        <dbReference type="ARBA" id="ARBA00022722"/>
    </source>
</evidence>
<proteinExistence type="predicted"/>
<dbReference type="GO" id="GO:0003964">
    <property type="term" value="F:RNA-directed DNA polymerase activity"/>
    <property type="evidence" value="ECO:0007669"/>
    <property type="project" value="UniProtKB-KW"/>
</dbReference>
<dbReference type="InterPro" id="IPR012337">
    <property type="entry name" value="RNaseH-like_sf"/>
</dbReference>
<protein>
    <recommendedName>
        <fullName evidence="1">RNA-directed DNA polymerase</fullName>
        <ecNumber evidence="1">2.7.7.49</ecNumber>
    </recommendedName>
</protein>
<evidence type="ECO:0000256" key="3">
    <source>
        <dbReference type="ARBA" id="ARBA00022695"/>
    </source>
</evidence>
<dbReference type="Pfam" id="PF00078">
    <property type="entry name" value="RVT_1"/>
    <property type="match status" value="1"/>
</dbReference>
<accession>A0ABQ5DGG6</accession>
<evidence type="ECO:0000256" key="8">
    <source>
        <dbReference type="SAM" id="MobiDB-lite"/>
    </source>
</evidence>
<dbReference type="Gene3D" id="3.10.20.370">
    <property type="match status" value="1"/>
</dbReference>